<name>A0A1A9I4G9_9BACT</name>
<evidence type="ECO:0000256" key="6">
    <source>
        <dbReference type="SAM" id="Phobius"/>
    </source>
</evidence>
<feature type="transmembrane region" description="Helical" evidence="6">
    <location>
        <begin position="665"/>
        <end position="689"/>
    </location>
</feature>
<evidence type="ECO:0000256" key="3">
    <source>
        <dbReference type="ARBA" id="ARBA00022692"/>
    </source>
</evidence>
<dbReference type="Proteomes" id="UP000077667">
    <property type="component" value="Chromosome"/>
</dbReference>
<dbReference type="GO" id="GO:0022857">
    <property type="term" value="F:transmembrane transporter activity"/>
    <property type="evidence" value="ECO:0007669"/>
    <property type="project" value="TreeGrafter"/>
</dbReference>
<evidence type="ECO:0000259" key="7">
    <source>
        <dbReference type="Pfam" id="PF02687"/>
    </source>
</evidence>
<evidence type="ECO:0000256" key="4">
    <source>
        <dbReference type="ARBA" id="ARBA00022989"/>
    </source>
</evidence>
<feature type="transmembrane region" description="Helical" evidence="6">
    <location>
        <begin position="326"/>
        <end position="351"/>
    </location>
</feature>
<evidence type="ECO:0000313" key="10">
    <source>
        <dbReference type="Proteomes" id="UP000077667"/>
    </source>
</evidence>
<accession>A0A1A9I4G9</accession>
<dbReference type="PANTHER" id="PTHR30572">
    <property type="entry name" value="MEMBRANE COMPONENT OF TRANSPORTER-RELATED"/>
    <property type="match status" value="1"/>
</dbReference>
<dbReference type="InterPro" id="IPR050250">
    <property type="entry name" value="Macrolide_Exporter_MacB"/>
</dbReference>
<dbReference type="PANTHER" id="PTHR30572:SF18">
    <property type="entry name" value="ABC-TYPE MACROLIDE FAMILY EXPORT SYSTEM PERMEASE COMPONENT 2"/>
    <property type="match status" value="1"/>
</dbReference>
<evidence type="ECO:0000256" key="2">
    <source>
        <dbReference type="ARBA" id="ARBA00022475"/>
    </source>
</evidence>
<evidence type="ECO:0008006" key="11">
    <source>
        <dbReference type="Google" id="ProtNLM"/>
    </source>
</evidence>
<evidence type="ECO:0000256" key="5">
    <source>
        <dbReference type="ARBA" id="ARBA00023136"/>
    </source>
</evidence>
<reference evidence="9 10" key="1">
    <citation type="submission" date="2016-05" db="EMBL/GenBank/DDBJ databases">
        <title>Niabella ginsenosidivorans BS26 whole genome sequencing.</title>
        <authorList>
            <person name="Im W.T."/>
            <person name="Siddiqi M.Z."/>
        </authorList>
    </citation>
    <scope>NUCLEOTIDE SEQUENCE [LARGE SCALE GENOMIC DNA]</scope>
    <source>
        <strain evidence="9 10">BS26</strain>
    </source>
</reference>
<dbReference type="Pfam" id="PF02687">
    <property type="entry name" value="FtsX"/>
    <property type="match status" value="2"/>
</dbReference>
<feature type="transmembrane region" description="Helical" evidence="6">
    <location>
        <begin position="21"/>
        <end position="41"/>
    </location>
</feature>
<keyword evidence="10" id="KW-1185">Reference proteome</keyword>
<sequence length="789" mass="87888">MIKNYFKAAWRNMRHTPGISLVNIMGLGLGMAVAMIIAIWLKSEWSYNKSIPGYKNISRVMLTGTFSGEVSTDPTCSVPMAAELRTKYGADFKRVVLSTQSESHILAYGDKKITSAGSFVQEGYAELFSLQAISGSLQSANDPSFIFISESLARTLFGSTDIIGKPVKIDNRDYLRVAAVYKDLPDNFTYAKDLNYIAPWSYYASLNPGVEDRWNECRFLIFVQLQQQADNNNVSRKISGLLKPHLTDINPVVLLHPMSEWHLYETFKNGKNTGGRIQYVWMFALIGIFVLLLACINFMNLSTARSERRAKEIGVLKVIGSGKTDLVIRFLTEAVLTALLAFLLAILLVSVSLPLLSRLTDNRLLLPYRHFLFWIICVVFVLLTGIFAGLYPSFYLSSFKPARVLKGGFKAGSRSGMLRKTLVVTQFFASIFLIIATLIVLQQLNYTKNRPVGYSGKNLIIIPADHFNVEQRYGALKDELLKSGAAKTVALSSSPVNKLSLSNGGYTWEGMQSREGAIFGSVAVNEDFAPAVQWKFKEGRNFNKDLLTDSSGLIINEMAARYMGMQHPVGKIISYRGDQYRIIGVIKDAVMGSPFAAAVPTAFFLGRWFPMNSITIRLSSGLPVRKSLDRIKKVMEKFDAEVPFEYSFVDEQYARHFRSVETIGFLAGVFTLLAIVISCLGLYALAAFIAEQRTKEIGIRKVLGASVAGLWRLLSFEFIVLTGIAFLIAVPAVYWSMSQWLENYAYRTRISWQVFVTAGGIILPVTLLTVSFQAIKAATVNPVKSLRAE</sequence>
<feature type="domain" description="MacB-like periplasmic core" evidence="8">
    <location>
        <begin position="431"/>
        <end position="632"/>
    </location>
</feature>
<keyword evidence="2" id="KW-1003">Cell membrane</keyword>
<dbReference type="AlphaFoldDB" id="A0A1A9I4G9"/>
<feature type="transmembrane region" description="Helical" evidence="6">
    <location>
        <begin position="754"/>
        <end position="775"/>
    </location>
</feature>
<gene>
    <name evidence="9" type="ORF">A8C56_11160</name>
</gene>
<feature type="domain" description="MacB-like periplasmic core" evidence="8">
    <location>
        <begin position="20"/>
        <end position="239"/>
    </location>
</feature>
<comment type="subcellular location">
    <subcellularLocation>
        <location evidence="1">Cell membrane</location>
        <topology evidence="1">Multi-pass membrane protein</topology>
    </subcellularLocation>
</comment>
<keyword evidence="4 6" id="KW-1133">Transmembrane helix</keyword>
<dbReference type="Pfam" id="PF12704">
    <property type="entry name" value="MacB_PCD"/>
    <property type="match status" value="2"/>
</dbReference>
<dbReference type="InterPro" id="IPR025857">
    <property type="entry name" value="MacB_PCD"/>
</dbReference>
<feature type="transmembrane region" description="Helical" evidence="6">
    <location>
        <begin position="371"/>
        <end position="396"/>
    </location>
</feature>
<evidence type="ECO:0000259" key="8">
    <source>
        <dbReference type="Pfam" id="PF12704"/>
    </source>
</evidence>
<keyword evidence="3 6" id="KW-0812">Transmembrane</keyword>
<dbReference type="STRING" id="1176587.A8C56_11160"/>
<feature type="transmembrane region" description="Helical" evidence="6">
    <location>
        <begin position="710"/>
        <end position="734"/>
    </location>
</feature>
<protein>
    <recommendedName>
        <fullName evidence="11">ABC transporter permease</fullName>
    </recommendedName>
</protein>
<feature type="transmembrane region" description="Helical" evidence="6">
    <location>
        <begin position="279"/>
        <end position="301"/>
    </location>
</feature>
<keyword evidence="5 6" id="KW-0472">Membrane</keyword>
<feature type="domain" description="ABC3 transporter permease C-terminal" evidence="7">
    <location>
        <begin position="285"/>
        <end position="399"/>
    </location>
</feature>
<dbReference type="EMBL" id="CP015772">
    <property type="protein sequence ID" value="ANH81464.1"/>
    <property type="molecule type" value="Genomic_DNA"/>
</dbReference>
<dbReference type="OrthoDB" id="5933722at2"/>
<evidence type="ECO:0000256" key="1">
    <source>
        <dbReference type="ARBA" id="ARBA00004651"/>
    </source>
</evidence>
<feature type="transmembrane region" description="Helical" evidence="6">
    <location>
        <begin position="417"/>
        <end position="441"/>
    </location>
</feature>
<organism evidence="9 10">
    <name type="scientific">Niabella ginsenosidivorans</name>
    <dbReference type="NCBI Taxonomy" id="1176587"/>
    <lineage>
        <taxon>Bacteria</taxon>
        <taxon>Pseudomonadati</taxon>
        <taxon>Bacteroidota</taxon>
        <taxon>Chitinophagia</taxon>
        <taxon>Chitinophagales</taxon>
        <taxon>Chitinophagaceae</taxon>
        <taxon>Niabella</taxon>
    </lineage>
</organism>
<dbReference type="KEGG" id="nia:A8C56_11160"/>
<dbReference type="RefSeq" id="WP_067755827.1">
    <property type="nucleotide sequence ID" value="NZ_CP015772.1"/>
</dbReference>
<evidence type="ECO:0000313" key="9">
    <source>
        <dbReference type="EMBL" id="ANH81464.1"/>
    </source>
</evidence>
<dbReference type="InterPro" id="IPR003838">
    <property type="entry name" value="ABC3_permease_C"/>
</dbReference>
<feature type="domain" description="ABC3 transporter permease C-terminal" evidence="7">
    <location>
        <begin position="669"/>
        <end position="782"/>
    </location>
</feature>
<dbReference type="GO" id="GO:0005886">
    <property type="term" value="C:plasma membrane"/>
    <property type="evidence" value="ECO:0007669"/>
    <property type="project" value="UniProtKB-SubCell"/>
</dbReference>
<proteinExistence type="predicted"/>